<evidence type="ECO:0000313" key="3">
    <source>
        <dbReference type="EMBL" id="MFI2323966.1"/>
    </source>
</evidence>
<dbReference type="Proteomes" id="UP001611450">
    <property type="component" value="Unassembled WGS sequence"/>
</dbReference>
<dbReference type="RefSeq" id="WP_396946795.1">
    <property type="nucleotide sequence ID" value="NZ_JBIRXV010000006.1"/>
</dbReference>
<feature type="domain" description="HTH cro/C1-type" evidence="2">
    <location>
        <begin position="71"/>
        <end position="100"/>
    </location>
</feature>
<dbReference type="EMBL" id="JBIRXV010000006">
    <property type="protein sequence ID" value="MFI2323966.1"/>
    <property type="molecule type" value="Genomic_DNA"/>
</dbReference>
<sequence length="110" mass="12205">MINSAGFDRQRCSACSAAFHRTTSRERTEPGRNIAISRGRRTPEDDGLTEAEAVSEVRHEIRVAMELAATVYNRRTEFGLTQAELADRAGLTQAKISRIEGSDAVATFRY</sequence>
<name>A0ABW7WNG0_9NOCA</name>
<dbReference type="InterPro" id="IPR001387">
    <property type="entry name" value="Cro/C1-type_HTH"/>
</dbReference>
<dbReference type="CDD" id="cd00093">
    <property type="entry name" value="HTH_XRE"/>
    <property type="match status" value="1"/>
</dbReference>
<evidence type="ECO:0000313" key="4">
    <source>
        <dbReference type="Proteomes" id="UP001611450"/>
    </source>
</evidence>
<keyword evidence="4" id="KW-1185">Reference proteome</keyword>
<evidence type="ECO:0000259" key="2">
    <source>
        <dbReference type="PROSITE" id="PS50943"/>
    </source>
</evidence>
<dbReference type="InterPro" id="IPR010982">
    <property type="entry name" value="Lambda_DNA-bd_dom_sf"/>
</dbReference>
<dbReference type="PROSITE" id="PS50943">
    <property type="entry name" value="HTH_CROC1"/>
    <property type="match status" value="1"/>
</dbReference>
<organism evidence="3 4">
    <name type="scientific">Nocardia beijingensis</name>
    <dbReference type="NCBI Taxonomy" id="95162"/>
    <lineage>
        <taxon>Bacteria</taxon>
        <taxon>Bacillati</taxon>
        <taxon>Actinomycetota</taxon>
        <taxon>Actinomycetes</taxon>
        <taxon>Mycobacteriales</taxon>
        <taxon>Nocardiaceae</taxon>
        <taxon>Nocardia</taxon>
    </lineage>
</organism>
<dbReference type="Pfam" id="PF01381">
    <property type="entry name" value="HTH_3"/>
    <property type="match status" value="1"/>
</dbReference>
<reference evidence="3 4" key="1">
    <citation type="submission" date="2024-10" db="EMBL/GenBank/DDBJ databases">
        <title>The Natural Products Discovery Center: Release of the First 8490 Sequenced Strains for Exploring Actinobacteria Biosynthetic Diversity.</title>
        <authorList>
            <person name="Kalkreuter E."/>
            <person name="Kautsar S.A."/>
            <person name="Yang D."/>
            <person name="Bader C.D."/>
            <person name="Teijaro C.N."/>
            <person name="Fluegel L."/>
            <person name="Davis C.M."/>
            <person name="Simpson J.R."/>
            <person name="Lauterbach L."/>
            <person name="Steele A.D."/>
            <person name="Gui C."/>
            <person name="Meng S."/>
            <person name="Li G."/>
            <person name="Viehrig K."/>
            <person name="Ye F."/>
            <person name="Su P."/>
            <person name="Kiefer A.F."/>
            <person name="Nichols A."/>
            <person name="Cepeda A.J."/>
            <person name="Yan W."/>
            <person name="Fan B."/>
            <person name="Jiang Y."/>
            <person name="Adhikari A."/>
            <person name="Zheng C.-J."/>
            <person name="Schuster L."/>
            <person name="Cowan T.M."/>
            <person name="Smanski M.J."/>
            <person name="Chevrette M.G."/>
            <person name="De Carvalho L.P.S."/>
            <person name="Shen B."/>
        </authorList>
    </citation>
    <scope>NUCLEOTIDE SEQUENCE [LARGE SCALE GENOMIC DNA]</scope>
    <source>
        <strain evidence="3 4">NPDC019626</strain>
    </source>
</reference>
<gene>
    <name evidence="3" type="ORF">ACH47G_26095</name>
</gene>
<protein>
    <submittedName>
        <fullName evidence="3">Helix-turn-helix domain-containing protein</fullName>
    </submittedName>
</protein>
<accession>A0ABW7WNG0</accession>
<feature type="region of interest" description="Disordered" evidence="1">
    <location>
        <begin position="19"/>
        <end position="53"/>
    </location>
</feature>
<comment type="caution">
    <text evidence="3">The sequence shown here is derived from an EMBL/GenBank/DDBJ whole genome shotgun (WGS) entry which is preliminary data.</text>
</comment>
<dbReference type="SUPFAM" id="SSF47413">
    <property type="entry name" value="lambda repressor-like DNA-binding domains"/>
    <property type="match status" value="1"/>
</dbReference>
<proteinExistence type="predicted"/>
<dbReference type="Gene3D" id="1.10.260.40">
    <property type="entry name" value="lambda repressor-like DNA-binding domains"/>
    <property type="match status" value="1"/>
</dbReference>
<evidence type="ECO:0000256" key="1">
    <source>
        <dbReference type="SAM" id="MobiDB-lite"/>
    </source>
</evidence>